<name>R7RQ04_9CLOT</name>
<evidence type="ECO:0000256" key="6">
    <source>
        <dbReference type="ARBA" id="ARBA00023125"/>
    </source>
</evidence>
<dbReference type="Pfam" id="PF02586">
    <property type="entry name" value="SRAP"/>
    <property type="match status" value="1"/>
</dbReference>
<dbReference type="eggNOG" id="COG2135">
    <property type="taxonomic scope" value="Bacteria"/>
</dbReference>
<evidence type="ECO:0000313" key="10">
    <source>
        <dbReference type="Proteomes" id="UP000014923"/>
    </source>
</evidence>
<dbReference type="InterPro" id="IPR036590">
    <property type="entry name" value="SRAP-like"/>
</dbReference>
<protein>
    <recommendedName>
        <fullName evidence="8">Abasic site processing protein</fullName>
        <ecNumber evidence="8">3.4.-.-</ecNumber>
    </recommendedName>
</protein>
<keyword evidence="10" id="KW-1185">Reference proteome</keyword>
<evidence type="ECO:0000256" key="7">
    <source>
        <dbReference type="ARBA" id="ARBA00023239"/>
    </source>
</evidence>
<keyword evidence="6" id="KW-0238">DNA-binding</keyword>
<dbReference type="SUPFAM" id="SSF143081">
    <property type="entry name" value="BB1717-like"/>
    <property type="match status" value="1"/>
</dbReference>
<sequence length="204" mass="23879">MCGRVLLESEFKEILIRYNIYGAGDREFKRGEGFPGDNIPAIFNDDGLQVDLFNWGFILNGKRIINARAETVLEKPFFKRHFIFNRCIVPVNAFFEWRNEGNKKIKYKISLKDDKIMSLAGMYGVFKDKDGSVKKCITVLTTEPNSEVKDIHNRMPVILVREKEQLYLRKEFNIEILDLLKPIDEGRLVIENVDKNEYENISFF</sequence>
<evidence type="ECO:0000256" key="8">
    <source>
        <dbReference type="RuleBase" id="RU364100"/>
    </source>
</evidence>
<keyword evidence="5" id="KW-0190">Covalent protein-DNA linkage</keyword>
<dbReference type="HOGENOM" id="CLU_035990_6_2_9"/>
<proteinExistence type="inferred from homology"/>
<evidence type="ECO:0000313" key="9">
    <source>
        <dbReference type="EMBL" id="CDF57436.1"/>
    </source>
</evidence>
<evidence type="ECO:0000256" key="5">
    <source>
        <dbReference type="ARBA" id="ARBA00023124"/>
    </source>
</evidence>
<dbReference type="GO" id="GO:0106300">
    <property type="term" value="P:protein-DNA covalent cross-linking repair"/>
    <property type="evidence" value="ECO:0007669"/>
    <property type="project" value="InterPro"/>
</dbReference>
<organism evidence="9 10">
    <name type="scientific">Thermobrachium celere DSM 8682</name>
    <dbReference type="NCBI Taxonomy" id="941824"/>
    <lineage>
        <taxon>Bacteria</taxon>
        <taxon>Bacillati</taxon>
        <taxon>Bacillota</taxon>
        <taxon>Clostridia</taxon>
        <taxon>Eubacteriales</taxon>
        <taxon>Clostridiaceae</taxon>
        <taxon>Thermobrachium</taxon>
    </lineage>
</organism>
<dbReference type="RefSeq" id="WP_018660586.1">
    <property type="nucleotide sequence ID" value="NZ_HF952018.1"/>
</dbReference>
<evidence type="ECO:0000256" key="2">
    <source>
        <dbReference type="ARBA" id="ARBA00022670"/>
    </source>
</evidence>
<dbReference type="Proteomes" id="UP000014923">
    <property type="component" value="Unassembled WGS sequence"/>
</dbReference>
<comment type="similarity">
    <text evidence="1 8">Belongs to the SOS response-associated peptidase family.</text>
</comment>
<comment type="caution">
    <text evidence="9">The sequence shown here is derived from an EMBL/GenBank/DDBJ whole genome shotgun (WGS) entry which is preliminary data.</text>
</comment>
<dbReference type="Gene3D" id="3.90.1680.10">
    <property type="entry name" value="SOS response associated peptidase-like"/>
    <property type="match status" value="1"/>
</dbReference>
<dbReference type="InterPro" id="IPR003738">
    <property type="entry name" value="SRAP"/>
</dbReference>
<dbReference type="OrthoDB" id="9782620at2"/>
<dbReference type="AlphaFoldDB" id="R7RQ04"/>
<keyword evidence="7" id="KW-0456">Lyase</keyword>
<dbReference type="EMBL" id="CAVN010000087">
    <property type="protein sequence ID" value="CDF57436.1"/>
    <property type="molecule type" value="Genomic_DNA"/>
</dbReference>
<dbReference type="EC" id="3.4.-.-" evidence="8"/>
<dbReference type="GO" id="GO:0008233">
    <property type="term" value="F:peptidase activity"/>
    <property type="evidence" value="ECO:0007669"/>
    <property type="project" value="UniProtKB-KW"/>
</dbReference>
<evidence type="ECO:0000256" key="1">
    <source>
        <dbReference type="ARBA" id="ARBA00008136"/>
    </source>
</evidence>
<keyword evidence="3" id="KW-0227">DNA damage</keyword>
<evidence type="ECO:0000256" key="3">
    <source>
        <dbReference type="ARBA" id="ARBA00022763"/>
    </source>
</evidence>
<keyword evidence="2 8" id="KW-0645">Protease</keyword>
<dbReference type="GO" id="GO:0006508">
    <property type="term" value="P:proteolysis"/>
    <property type="evidence" value="ECO:0007669"/>
    <property type="project" value="UniProtKB-KW"/>
</dbReference>
<gene>
    <name evidence="9" type="ORF">TCEL_01350</name>
</gene>
<evidence type="ECO:0000256" key="4">
    <source>
        <dbReference type="ARBA" id="ARBA00022801"/>
    </source>
</evidence>
<reference evidence="9" key="1">
    <citation type="submission" date="2013-03" db="EMBL/GenBank/DDBJ databases">
        <title>Draft genome sequence of the hydrogen-ethanol-producing anaerobic alkalithermophilic Caloramator celere.</title>
        <authorList>
            <person name="Ciranna A."/>
            <person name="Larjo A."/>
            <person name="Kivisto A."/>
            <person name="Santala V."/>
            <person name="Roos C."/>
            <person name="Karp M."/>
        </authorList>
    </citation>
    <scope>NUCLEOTIDE SEQUENCE [LARGE SCALE GENOMIC DNA]</scope>
    <source>
        <strain evidence="9">DSM 8682</strain>
    </source>
</reference>
<keyword evidence="4 8" id="KW-0378">Hydrolase</keyword>
<dbReference type="GO" id="GO:0016829">
    <property type="term" value="F:lyase activity"/>
    <property type="evidence" value="ECO:0007669"/>
    <property type="project" value="UniProtKB-KW"/>
</dbReference>
<dbReference type="GO" id="GO:0003697">
    <property type="term" value="F:single-stranded DNA binding"/>
    <property type="evidence" value="ECO:0007669"/>
    <property type="project" value="InterPro"/>
</dbReference>
<dbReference type="PANTHER" id="PTHR13604">
    <property type="entry name" value="DC12-RELATED"/>
    <property type="match status" value="1"/>
</dbReference>
<accession>R7RQ04</accession>
<dbReference type="PANTHER" id="PTHR13604:SF0">
    <property type="entry name" value="ABASIC SITE PROCESSING PROTEIN HMCES"/>
    <property type="match status" value="1"/>
</dbReference>